<dbReference type="KEGG" id="vcop:MM50RIKEN_16970"/>
<protein>
    <recommendedName>
        <fullName evidence="1">DUF1540 domain-containing protein</fullName>
    </recommendedName>
</protein>
<accession>A0A810Q1U7</accession>
<sequence>MSKNCTNDGCNCTPNSAIKCSVTNCAHHCQDVDHCGLTSIQVGTHEANPSMDQCTDCQSYRKL</sequence>
<dbReference type="AlphaFoldDB" id="A0A810Q1U7"/>
<dbReference type="EMBL" id="AP023418">
    <property type="protein sequence ID" value="BCK81934.1"/>
    <property type="molecule type" value="Genomic_DNA"/>
</dbReference>
<organism evidence="2 3">
    <name type="scientific">Vescimonas coprocola</name>
    <dbReference type="NCBI Taxonomy" id="2714355"/>
    <lineage>
        <taxon>Bacteria</taxon>
        <taxon>Bacillati</taxon>
        <taxon>Bacillota</taxon>
        <taxon>Clostridia</taxon>
        <taxon>Eubacteriales</taxon>
        <taxon>Oscillospiraceae</taxon>
        <taxon>Vescimonas</taxon>
    </lineage>
</organism>
<dbReference type="Proteomes" id="UP000681035">
    <property type="component" value="Chromosome"/>
</dbReference>
<evidence type="ECO:0000259" key="1">
    <source>
        <dbReference type="Pfam" id="PF07561"/>
    </source>
</evidence>
<reference evidence="2" key="1">
    <citation type="submission" date="2020-09" db="EMBL/GenBank/DDBJ databases">
        <title>New species isolated from human feces.</title>
        <authorList>
            <person name="Kitahara M."/>
            <person name="Shigeno Y."/>
            <person name="Shime M."/>
            <person name="Matsumoto Y."/>
            <person name="Nakamura S."/>
            <person name="Motooka D."/>
            <person name="Fukuoka S."/>
            <person name="Nishikawa H."/>
            <person name="Benno Y."/>
        </authorList>
    </citation>
    <scope>NUCLEOTIDE SEQUENCE</scope>
    <source>
        <strain evidence="2">MM50</strain>
    </source>
</reference>
<dbReference type="Pfam" id="PF07561">
    <property type="entry name" value="DUF1540"/>
    <property type="match status" value="1"/>
</dbReference>
<dbReference type="InterPro" id="IPR011437">
    <property type="entry name" value="DUF1540"/>
</dbReference>
<name>A0A810Q1U7_9FIRM</name>
<keyword evidence="3" id="KW-1185">Reference proteome</keyword>
<feature type="domain" description="DUF1540" evidence="1">
    <location>
        <begin position="18"/>
        <end position="60"/>
    </location>
</feature>
<evidence type="ECO:0000313" key="2">
    <source>
        <dbReference type="EMBL" id="BCK81934.1"/>
    </source>
</evidence>
<dbReference type="RefSeq" id="WP_213540578.1">
    <property type="nucleotide sequence ID" value="NZ_AP023418.1"/>
</dbReference>
<gene>
    <name evidence="2" type="ORF">MM50RIKEN_16970</name>
</gene>
<evidence type="ECO:0000313" key="3">
    <source>
        <dbReference type="Proteomes" id="UP000681035"/>
    </source>
</evidence>
<proteinExistence type="predicted"/>